<protein>
    <recommendedName>
        <fullName evidence="3">PepSY domain-containing protein</fullName>
    </recommendedName>
</protein>
<gene>
    <name evidence="1" type="ORF">NEE01_14510</name>
</gene>
<sequence length="144" mass="15950">MMMQLEPIRLGARIRIIPNVAAMGVAAPCHRFLGRRLLMTRFSPVLTAVLLVACSGPLPSAETMARNTVDSAAKVEQLKAWDREGVLFRAVRDAGWPCQQIIEETAMARNHGNPVWRVRCEDKQNYLIEIAKDGTVALVTHATT</sequence>
<evidence type="ECO:0000313" key="1">
    <source>
        <dbReference type="EMBL" id="MCW6535992.1"/>
    </source>
</evidence>
<accession>A0AA41ZAY0</accession>
<dbReference type="EMBL" id="JANFAV010000010">
    <property type="protein sequence ID" value="MCW6535992.1"/>
    <property type="molecule type" value="Genomic_DNA"/>
</dbReference>
<reference evidence="1" key="1">
    <citation type="submission" date="2022-06" db="EMBL/GenBank/DDBJ databases">
        <title>Sphingomonas sp. nov. isolated from rhizosphere soil of tomato.</title>
        <authorList>
            <person name="Dong H."/>
            <person name="Gao R."/>
        </authorList>
    </citation>
    <scope>NUCLEOTIDE SEQUENCE</scope>
    <source>
        <strain evidence="1">MMSM24</strain>
    </source>
</reference>
<name>A0AA41ZAY0_9SPHN</name>
<keyword evidence="2" id="KW-1185">Reference proteome</keyword>
<dbReference type="AlphaFoldDB" id="A0AA41ZAY0"/>
<proteinExistence type="predicted"/>
<comment type="caution">
    <text evidence="1">The sequence shown here is derived from an EMBL/GenBank/DDBJ whole genome shotgun (WGS) entry which is preliminary data.</text>
</comment>
<evidence type="ECO:0008006" key="3">
    <source>
        <dbReference type="Google" id="ProtNLM"/>
    </source>
</evidence>
<evidence type="ECO:0000313" key="2">
    <source>
        <dbReference type="Proteomes" id="UP001165565"/>
    </source>
</evidence>
<organism evidence="1 2">
    <name type="scientific">Sphingomonas lycopersici</name>
    <dbReference type="NCBI Taxonomy" id="2951807"/>
    <lineage>
        <taxon>Bacteria</taxon>
        <taxon>Pseudomonadati</taxon>
        <taxon>Pseudomonadota</taxon>
        <taxon>Alphaproteobacteria</taxon>
        <taxon>Sphingomonadales</taxon>
        <taxon>Sphingomonadaceae</taxon>
        <taxon>Sphingomonas</taxon>
    </lineage>
</organism>
<dbReference type="Proteomes" id="UP001165565">
    <property type="component" value="Unassembled WGS sequence"/>
</dbReference>